<evidence type="ECO:0000256" key="3">
    <source>
        <dbReference type="ARBA" id="ARBA00022741"/>
    </source>
</evidence>
<dbReference type="AlphaFoldDB" id="A0A160T0E6"/>
<dbReference type="Pfam" id="PF00005">
    <property type="entry name" value="ABC_tran"/>
    <property type="match status" value="1"/>
</dbReference>
<evidence type="ECO:0000256" key="4">
    <source>
        <dbReference type="ARBA" id="ARBA00022840"/>
    </source>
</evidence>
<evidence type="ECO:0000256" key="1">
    <source>
        <dbReference type="ARBA" id="ARBA00005417"/>
    </source>
</evidence>
<evidence type="ECO:0000313" key="6">
    <source>
        <dbReference type="EMBL" id="CUS02178.2"/>
    </source>
</evidence>
<protein>
    <submittedName>
        <fullName evidence="6">ABC-type multidrug transport system, ATPase component</fullName>
    </submittedName>
</protein>
<reference evidence="6" key="1">
    <citation type="submission" date="2016-01" db="EMBL/GenBank/DDBJ databases">
        <authorList>
            <person name="Mcilroy J.S."/>
            <person name="Karst M S."/>
            <person name="Albertsen M."/>
        </authorList>
    </citation>
    <scope>NUCLEOTIDE SEQUENCE</scope>
    <source>
        <strain evidence="6">Cfx-K</strain>
    </source>
</reference>
<organism evidence="6 7">
    <name type="scientific">Candidatus Promineifilum breve</name>
    <dbReference type="NCBI Taxonomy" id="1806508"/>
    <lineage>
        <taxon>Bacteria</taxon>
        <taxon>Bacillati</taxon>
        <taxon>Chloroflexota</taxon>
        <taxon>Ardenticatenia</taxon>
        <taxon>Candidatus Promineifilales</taxon>
        <taxon>Candidatus Promineifilaceae</taxon>
        <taxon>Candidatus Promineifilum</taxon>
    </lineage>
</organism>
<evidence type="ECO:0000256" key="2">
    <source>
        <dbReference type="ARBA" id="ARBA00022448"/>
    </source>
</evidence>
<evidence type="ECO:0000259" key="5">
    <source>
        <dbReference type="PROSITE" id="PS50893"/>
    </source>
</evidence>
<dbReference type="PANTHER" id="PTHR43335">
    <property type="entry name" value="ABC TRANSPORTER, ATP-BINDING PROTEIN"/>
    <property type="match status" value="1"/>
</dbReference>
<proteinExistence type="inferred from homology"/>
<dbReference type="Gene3D" id="3.40.50.300">
    <property type="entry name" value="P-loop containing nucleotide triphosphate hydrolases"/>
    <property type="match status" value="1"/>
</dbReference>
<dbReference type="SUPFAM" id="SSF52540">
    <property type="entry name" value="P-loop containing nucleoside triphosphate hydrolases"/>
    <property type="match status" value="1"/>
</dbReference>
<dbReference type="InterPro" id="IPR003593">
    <property type="entry name" value="AAA+_ATPase"/>
</dbReference>
<dbReference type="PANTHER" id="PTHR43335:SF4">
    <property type="entry name" value="ABC TRANSPORTER, ATP-BINDING PROTEIN"/>
    <property type="match status" value="1"/>
</dbReference>
<dbReference type="InterPro" id="IPR003439">
    <property type="entry name" value="ABC_transporter-like_ATP-bd"/>
</dbReference>
<dbReference type="CDD" id="cd03230">
    <property type="entry name" value="ABC_DR_subfamily_A"/>
    <property type="match status" value="1"/>
</dbReference>
<dbReference type="GO" id="GO:0005524">
    <property type="term" value="F:ATP binding"/>
    <property type="evidence" value="ECO:0007669"/>
    <property type="project" value="UniProtKB-KW"/>
</dbReference>
<dbReference type="InterPro" id="IPR027417">
    <property type="entry name" value="P-loop_NTPase"/>
</dbReference>
<name>A0A160T0E6_9CHLR</name>
<keyword evidence="7" id="KW-1185">Reference proteome</keyword>
<evidence type="ECO:0000313" key="7">
    <source>
        <dbReference type="Proteomes" id="UP000215027"/>
    </source>
</evidence>
<accession>A0A160T0E6</accession>
<dbReference type="PROSITE" id="PS00211">
    <property type="entry name" value="ABC_TRANSPORTER_1"/>
    <property type="match status" value="1"/>
</dbReference>
<dbReference type="OrthoDB" id="9801987at2"/>
<dbReference type="GO" id="GO:0016887">
    <property type="term" value="F:ATP hydrolysis activity"/>
    <property type="evidence" value="ECO:0007669"/>
    <property type="project" value="InterPro"/>
</dbReference>
<keyword evidence="3" id="KW-0547">Nucleotide-binding</keyword>
<dbReference type="PROSITE" id="PS50893">
    <property type="entry name" value="ABC_TRANSPORTER_2"/>
    <property type="match status" value="1"/>
</dbReference>
<dbReference type="Proteomes" id="UP000215027">
    <property type="component" value="Chromosome I"/>
</dbReference>
<dbReference type="SMART" id="SM00382">
    <property type="entry name" value="AAA"/>
    <property type="match status" value="1"/>
</dbReference>
<dbReference type="KEGG" id="pbf:CFX0092_A0297"/>
<dbReference type="RefSeq" id="WP_095041824.1">
    <property type="nucleotide sequence ID" value="NZ_LN890655.1"/>
</dbReference>
<keyword evidence="4" id="KW-0067">ATP-binding</keyword>
<dbReference type="EMBL" id="LN890655">
    <property type="protein sequence ID" value="CUS02178.2"/>
    <property type="molecule type" value="Genomic_DNA"/>
</dbReference>
<gene>
    <name evidence="6" type="ORF">CFX0092_A0297</name>
</gene>
<feature type="domain" description="ABC transporter" evidence="5">
    <location>
        <begin position="2"/>
        <end position="226"/>
    </location>
</feature>
<sequence length="292" mass="32118">MIEFNQVTKKYHSLTALDRVTIAIPRGEVVGLLGPNGAGKTTLIKLIAGIITPTSGELRAHDNGANWPTIGYKPERLVFPGNLLASQYLEMIAGVVNIGRPFRENAVLESLARVNLLSAANKQIKTLSKGMRQRLGLAQALIGDPDLLLLDEPSSGLDPEGQEEIQSYIEELRAGGKTILMSTHQLPEVTRVCTLLIILKDGRVLYQNPMAEALTLRPHVAIQVDRPLDEAKAMLTMVHPGVLVDKNEVVLRDEAIGMRRQILVMLINQGYDIVKVEQRRVTLAEIYAEAVQ</sequence>
<comment type="similarity">
    <text evidence="1">Belongs to the ABC transporter superfamily.</text>
</comment>
<dbReference type="InterPro" id="IPR017871">
    <property type="entry name" value="ABC_transporter-like_CS"/>
</dbReference>
<keyword evidence="2" id="KW-0813">Transport</keyword>